<accession>A0A841A9V4</accession>
<dbReference type="InterPro" id="IPR000092">
    <property type="entry name" value="Polyprenyl_synt"/>
</dbReference>
<keyword evidence="8" id="KW-1185">Reference proteome</keyword>
<dbReference type="GO" id="GO:0004337">
    <property type="term" value="F:(2E,6E)-farnesyl diphosphate synthase activity"/>
    <property type="evidence" value="ECO:0007669"/>
    <property type="project" value="UniProtKB-EC"/>
</dbReference>
<reference evidence="7 8" key="1">
    <citation type="submission" date="2020-08" db="EMBL/GenBank/DDBJ databases">
        <title>Sequencing the genomes of 1000 actinobacteria strains.</title>
        <authorList>
            <person name="Klenk H.-P."/>
        </authorList>
    </citation>
    <scope>NUCLEOTIDE SEQUENCE [LARGE SCALE GENOMIC DNA]</scope>
    <source>
        <strain evidence="7 8">DSM 28796</strain>
    </source>
</reference>
<comment type="cofactor">
    <cofactor evidence="1">
        <name>Mg(2+)</name>
        <dbReference type="ChEBI" id="CHEBI:18420"/>
    </cofactor>
</comment>
<evidence type="ECO:0000256" key="5">
    <source>
        <dbReference type="ARBA" id="ARBA00022842"/>
    </source>
</evidence>
<dbReference type="AlphaFoldDB" id="A0A841A9V4"/>
<dbReference type="PANTHER" id="PTHR12001:SF85">
    <property type="entry name" value="SHORT CHAIN ISOPRENYL DIPHOSPHATE SYNTHASE"/>
    <property type="match status" value="1"/>
</dbReference>
<evidence type="ECO:0000256" key="1">
    <source>
        <dbReference type="ARBA" id="ARBA00001946"/>
    </source>
</evidence>
<evidence type="ECO:0000313" key="8">
    <source>
        <dbReference type="Proteomes" id="UP000588158"/>
    </source>
</evidence>
<protein>
    <submittedName>
        <fullName evidence="7">Geranylgeranyl diphosphate synthase type I</fullName>
        <ecNumber evidence="7">2.5.1.1</ecNumber>
        <ecNumber evidence="7">2.5.1.10</ecNumber>
        <ecNumber evidence="7">2.5.1.29</ecNumber>
    </submittedName>
</protein>
<dbReference type="InterPro" id="IPR033749">
    <property type="entry name" value="Polyprenyl_synt_CS"/>
</dbReference>
<evidence type="ECO:0000256" key="2">
    <source>
        <dbReference type="ARBA" id="ARBA00006706"/>
    </source>
</evidence>
<dbReference type="GO" id="GO:0004311">
    <property type="term" value="F:geranylgeranyl diphosphate synthase activity"/>
    <property type="evidence" value="ECO:0007669"/>
    <property type="project" value="UniProtKB-EC"/>
</dbReference>
<dbReference type="EC" id="2.5.1.29" evidence="7"/>
<organism evidence="7 8">
    <name type="scientific">Brachybacterium aquaticum</name>
    <dbReference type="NCBI Taxonomy" id="1432564"/>
    <lineage>
        <taxon>Bacteria</taxon>
        <taxon>Bacillati</taxon>
        <taxon>Actinomycetota</taxon>
        <taxon>Actinomycetes</taxon>
        <taxon>Micrococcales</taxon>
        <taxon>Dermabacteraceae</taxon>
        <taxon>Brachybacterium</taxon>
    </lineage>
</organism>
<sequence length="399" mass="41251">MTSAGHSPASAGSEHAIAEHAAEPGTGAAPSADRLRELDQLLVAKVAEITAKELDSRRAQLAEIAPEAASLVDDLERFLEGGKLLRPRFCFWGGVAALGREPDEAEIDALARLGAGIELVQAAALLHDDVIDHSPMRRGRPAQHEQARTRHEAAGLAGSSTEYGVAVAIVLGDLALSWSEQVAAAVGGQPERVARALAEFEALRTEVMSGQFLDVLHQAGGFASAPDAEKAALSVIRWKTVPYTVLRPVRVGAALMGAQDAALETLSTWAIEVGTAFQLRDDLLSVIGDQDETGKPIGGDIVEGKRTVLLARTAAAADEAGRRLLAEVVGAAEAPTDRIEAVHELMISTGAVASVAGDVRAQAARAADLLAGAEELGELGRGGLAALAAQATDVGSLPS</sequence>
<dbReference type="Proteomes" id="UP000588158">
    <property type="component" value="Unassembled WGS sequence"/>
</dbReference>
<dbReference type="GO" id="GO:0008299">
    <property type="term" value="P:isoprenoid biosynthetic process"/>
    <property type="evidence" value="ECO:0007669"/>
    <property type="project" value="InterPro"/>
</dbReference>
<dbReference type="PANTHER" id="PTHR12001">
    <property type="entry name" value="GERANYLGERANYL PYROPHOSPHATE SYNTHASE"/>
    <property type="match status" value="1"/>
</dbReference>
<evidence type="ECO:0000313" key="7">
    <source>
        <dbReference type="EMBL" id="MBB5831616.1"/>
    </source>
</evidence>
<comment type="caution">
    <text evidence="7">The sequence shown here is derived from an EMBL/GenBank/DDBJ whole genome shotgun (WGS) entry which is preliminary data.</text>
</comment>
<keyword evidence="5" id="KW-0460">Magnesium</keyword>
<dbReference type="GO" id="GO:0046872">
    <property type="term" value="F:metal ion binding"/>
    <property type="evidence" value="ECO:0007669"/>
    <property type="project" value="UniProtKB-KW"/>
</dbReference>
<keyword evidence="4" id="KW-0479">Metal-binding</keyword>
<name>A0A841A9V4_9MICO</name>
<proteinExistence type="inferred from homology"/>
<dbReference type="CDD" id="cd00685">
    <property type="entry name" value="Trans_IPPS_HT"/>
    <property type="match status" value="1"/>
</dbReference>
<keyword evidence="3 6" id="KW-0808">Transferase</keyword>
<evidence type="ECO:0000256" key="4">
    <source>
        <dbReference type="ARBA" id="ARBA00022723"/>
    </source>
</evidence>
<gene>
    <name evidence="7" type="ORF">HNR70_001429</name>
</gene>
<dbReference type="PROSITE" id="PS00723">
    <property type="entry name" value="POLYPRENYL_SYNTHASE_1"/>
    <property type="match status" value="1"/>
</dbReference>
<dbReference type="EC" id="2.5.1.10" evidence="7"/>
<dbReference type="InterPro" id="IPR008949">
    <property type="entry name" value="Isoprenoid_synthase_dom_sf"/>
</dbReference>
<evidence type="ECO:0000256" key="3">
    <source>
        <dbReference type="ARBA" id="ARBA00022679"/>
    </source>
</evidence>
<dbReference type="SFLD" id="SFLDS00005">
    <property type="entry name" value="Isoprenoid_Synthase_Type_I"/>
    <property type="match status" value="1"/>
</dbReference>
<dbReference type="Gene3D" id="1.10.600.10">
    <property type="entry name" value="Farnesyl Diphosphate Synthase"/>
    <property type="match status" value="1"/>
</dbReference>
<dbReference type="SUPFAM" id="SSF48576">
    <property type="entry name" value="Terpenoid synthases"/>
    <property type="match status" value="1"/>
</dbReference>
<comment type="similarity">
    <text evidence="2 6">Belongs to the FPP/GGPP synthase family.</text>
</comment>
<dbReference type="EC" id="2.5.1.1" evidence="7"/>
<dbReference type="RefSeq" id="WP_184325049.1">
    <property type="nucleotide sequence ID" value="NZ_JACHLZ010000001.1"/>
</dbReference>
<dbReference type="Pfam" id="PF00348">
    <property type="entry name" value="polyprenyl_synt"/>
    <property type="match status" value="1"/>
</dbReference>
<evidence type="ECO:0000256" key="6">
    <source>
        <dbReference type="RuleBase" id="RU004466"/>
    </source>
</evidence>
<dbReference type="GO" id="GO:0004161">
    <property type="term" value="F:dimethylallyltranstransferase activity"/>
    <property type="evidence" value="ECO:0007669"/>
    <property type="project" value="UniProtKB-EC"/>
</dbReference>
<dbReference type="EMBL" id="JACHLZ010000001">
    <property type="protein sequence ID" value="MBB5831616.1"/>
    <property type="molecule type" value="Genomic_DNA"/>
</dbReference>